<dbReference type="SUPFAM" id="SSF47459">
    <property type="entry name" value="HLH, helix-loop-helix DNA-binding domain"/>
    <property type="match status" value="1"/>
</dbReference>
<name>A0A0K2UY96_LEPSM</name>
<feature type="region of interest" description="Disordered" evidence="1">
    <location>
        <begin position="121"/>
        <end position="144"/>
    </location>
</feature>
<dbReference type="SMART" id="SM00353">
    <property type="entry name" value="HLH"/>
    <property type="match status" value="1"/>
</dbReference>
<feature type="domain" description="BHLH" evidence="2">
    <location>
        <begin position="34"/>
        <end position="86"/>
    </location>
</feature>
<gene>
    <name evidence="3" type="ORF">LSAA_11526</name>
</gene>
<evidence type="ECO:0000313" key="4">
    <source>
        <dbReference type="EMBL" id="CDW42691.1"/>
    </source>
</evidence>
<dbReference type="OrthoDB" id="10047910at2759"/>
<protein>
    <submittedName>
        <fullName evidence="3">(salmon louse) hypothetical protein</fullName>
    </submittedName>
</protein>
<dbReference type="Pfam" id="PF00010">
    <property type="entry name" value="HLH"/>
    <property type="match status" value="1"/>
</dbReference>
<proteinExistence type="predicted"/>
<reference evidence="4" key="1">
    <citation type="submission" date="2014-05" db="EMBL/GenBank/DDBJ databases">
        <authorList>
            <person name="Chronopoulou M."/>
        </authorList>
    </citation>
    <scope>NUCLEOTIDE SEQUENCE</scope>
    <source>
        <tissue evidence="4">Whole organism</tissue>
    </source>
</reference>
<reference evidence="3" key="2">
    <citation type="submission" date="2021-02" db="EMBL/GenBank/DDBJ databases">
        <authorList>
            <person name="Bekaert M."/>
        </authorList>
    </citation>
    <scope>NUCLEOTIDE SEQUENCE</scope>
    <source>
        <strain evidence="3">IoA-00</strain>
    </source>
</reference>
<dbReference type="InterPro" id="IPR036638">
    <property type="entry name" value="HLH_DNA-bd_sf"/>
</dbReference>
<feature type="compositionally biased region" description="Low complexity" evidence="1">
    <location>
        <begin position="121"/>
        <end position="133"/>
    </location>
</feature>
<accession>A0A0K2UY96</accession>
<dbReference type="GO" id="GO:0046983">
    <property type="term" value="F:protein dimerization activity"/>
    <property type="evidence" value="ECO:0007669"/>
    <property type="project" value="InterPro"/>
</dbReference>
<evidence type="ECO:0000256" key="1">
    <source>
        <dbReference type="SAM" id="MobiDB-lite"/>
    </source>
</evidence>
<dbReference type="CDD" id="cd00083">
    <property type="entry name" value="bHLH_SF"/>
    <property type="match status" value="1"/>
</dbReference>
<keyword evidence="5" id="KW-1185">Reference proteome</keyword>
<evidence type="ECO:0000313" key="5">
    <source>
        <dbReference type="Proteomes" id="UP000675881"/>
    </source>
</evidence>
<dbReference type="Proteomes" id="UP000675881">
    <property type="component" value="Chromosome 6"/>
</dbReference>
<dbReference type="AlphaFoldDB" id="A0A0K2UY96"/>
<sequence>MTCDPRSDDENALSKREEKFNKRKSGIFDLNDFEELDEEDSGKRRRIQQIDREFKTLKSLIPDVANKSGISKLEIIDASVKYIEELRTKLKPSDQEKLNHSSSSTTLSTTDIESIDSFSSSLRSTYSNSSSCSGKVLPPSVNRI</sequence>
<organism evidence="4">
    <name type="scientific">Lepeophtheirus salmonis</name>
    <name type="common">Salmon louse</name>
    <name type="synonym">Caligus salmonis</name>
    <dbReference type="NCBI Taxonomy" id="72036"/>
    <lineage>
        <taxon>Eukaryota</taxon>
        <taxon>Metazoa</taxon>
        <taxon>Ecdysozoa</taxon>
        <taxon>Arthropoda</taxon>
        <taxon>Crustacea</taxon>
        <taxon>Multicrustacea</taxon>
        <taxon>Hexanauplia</taxon>
        <taxon>Copepoda</taxon>
        <taxon>Siphonostomatoida</taxon>
        <taxon>Caligidae</taxon>
        <taxon>Lepeophtheirus</taxon>
    </lineage>
</organism>
<evidence type="ECO:0000313" key="3">
    <source>
        <dbReference type="EMBL" id="CAF2978723.1"/>
    </source>
</evidence>
<evidence type="ECO:0000259" key="2">
    <source>
        <dbReference type="PROSITE" id="PS50888"/>
    </source>
</evidence>
<dbReference type="Gene3D" id="4.10.280.10">
    <property type="entry name" value="Helix-loop-helix DNA-binding domain"/>
    <property type="match status" value="1"/>
</dbReference>
<dbReference type="EMBL" id="HG994585">
    <property type="protein sequence ID" value="CAF2978723.1"/>
    <property type="molecule type" value="Genomic_DNA"/>
</dbReference>
<dbReference type="PROSITE" id="PS50888">
    <property type="entry name" value="BHLH"/>
    <property type="match status" value="1"/>
</dbReference>
<dbReference type="InterPro" id="IPR011598">
    <property type="entry name" value="bHLH_dom"/>
</dbReference>
<dbReference type="EMBL" id="HACA01025330">
    <property type="protein sequence ID" value="CDW42691.1"/>
    <property type="molecule type" value="Transcribed_RNA"/>
</dbReference>